<evidence type="ECO:0000313" key="4">
    <source>
        <dbReference type="EMBL" id="JAT02417.1"/>
    </source>
</evidence>
<dbReference type="InterPro" id="IPR018077">
    <property type="entry name" value="Glyco_hydro_fam25_subgr"/>
</dbReference>
<accession>A0A1B6JTA6</accession>
<proteinExistence type="inferred from homology"/>
<reference evidence="4" key="1">
    <citation type="submission" date="2015-11" db="EMBL/GenBank/DDBJ databases">
        <title>De novo transcriptome assembly of four potential Pierce s Disease insect vectors from Arizona vineyards.</title>
        <authorList>
            <person name="Tassone E.E."/>
        </authorList>
    </citation>
    <scope>NUCLEOTIDE SEQUENCE</scope>
</reference>
<name>A0A1B6JTA6_9HEMI</name>
<dbReference type="GO" id="GO:0016998">
    <property type="term" value="P:cell wall macromolecule catabolic process"/>
    <property type="evidence" value="ECO:0007669"/>
    <property type="project" value="InterPro"/>
</dbReference>
<dbReference type="AlphaFoldDB" id="A0A1B6JTA6"/>
<organism evidence="4">
    <name type="scientific">Homalodisca liturata</name>
    <dbReference type="NCBI Taxonomy" id="320908"/>
    <lineage>
        <taxon>Eukaryota</taxon>
        <taxon>Metazoa</taxon>
        <taxon>Ecdysozoa</taxon>
        <taxon>Arthropoda</taxon>
        <taxon>Hexapoda</taxon>
        <taxon>Insecta</taxon>
        <taxon>Pterygota</taxon>
        <taxon>Neoptera</taxon>
        <taxon>Paraneoptera</taxon>
        <taxon>Hemiptera</taxon>
        <taxon>Auchenorrhyncha</taxon>
        <taxon>Membracoidea</taxon>
        <taxon>Cicadellidae</taxon>
        <taxon>Cicadellinae</taxon>
        <taxon>Proconiini</taxon>
        <taxon>Homalodisca</taxon>
    </lineage>
</organism>
<dbReference type="SMART" id="SM00641">
    <property type="entry name" value="Glyco_25"/>
    <property type="match status" value="1"/>
</dbReference>
<protein>
    <recommendedName>
        <fullName evidence="5">Lysozyme</fullName>
    </recommendedName>
</protein>
<keyword evidence="3" id="KW-0326">Glycosidase</keyword>
<dbReference type="InterPro" id="IPR017853">
    <property type="entry name" value="GH"/>
</dbReference>
<evidence type="ECO:0000256" key="2">
    <source>
        <dbReference type="ARBA" id="ARBA00022801"/>
    </source>
</evidence>
<gene>
    <name evidence="4" type="ORF">g.46118</name>
</gene>
<dbReference type="InterPro" id="IPR002053">
    <property type="entry name" value="Glyco_hydro_25"/>
</dbReference>
<dbReference type="GO" id="GO:0016052">
    <property type="term" value="P:carbohydrate catabolic process"/>
    <property type="evidence" value="ECO:0007669"/>
    <property type="project" value="TreeGrafter"/>
</dbReference>
<dbReference type="PROSITE" id="PS51904">
    <property type="entry name" value="GLYCOSYL_HYDROL_F25_2"/>
    <property type="match status" value="1"/>
</dbReference>
<dbReference type="PANTHER" id="PTHR34135">
    <property type="entry name" value="LYSOZYME"/>
    <property type="match status" value="1"/>
</dbReference>
<keyword evidence="2" id="KW-0378">Hydrolase</keyword>
<sequence>MVPDGIDVTCLNETVDWSKVKAAGIKFAIARATQGANFVDNKFVENFNGMKSNGIKAGAYHYLEADQSVDRQVARIQVTLKKVDFDATNDVLAIVLEERFGPPIPPDVIADNLQGVLTALEKAYKKLYIYCNPNYWEEKVSWKKYDFSQYNLWITSLTNFAASPTIPTTWKDKGHVWWQYSMSGTVDGVVGFVHVNKSK</sequence>
<dbReference type="EMBL" id="GECU01005290">
    <property type="protein sequence ID" value="JAT02417.1"/>
    <property type="molecule type" value="Transcribed_RNA"/>
</dbReference>
<evidence type="ECO:0000256" key="3">
    <source>
        <dbReference type="ARBA" id="ARBA00023295"/>
    </source>
</evidence>
<dbReference type="GO" id="GO:0003796">
    <property type="term" value="F:lysozyme activity"/>
    <property type="evidence" value="ECO:0007669"/>
    <property type="project" value="InterPro"/>
</dbReference>
<comment type="similarity">
    <text evidence="1">Belongs to the glycosyl hydrolase 25 family.</text>
</comment>
<dbReference type="Pfam" id="PF01183">
    <property type="entry name" value="Glyco_hydro_25"/>
    <property type="match status" value="1"/>
</dbReference>
<dbReference type="SUPFAM" id="SSF51445">
    <property type="entry name" value="(Trans)glycosidases"/>
    <property type="match status" value="1"/>
</dbReference>
<dbReference type="Gene3D" id="3.20.20.80">
    <property type="entry name" value="Glycosidases"/>
    <property type="match status" value="1"/>
</dbReference>
<evidence type="ECO:0000256" key="1">
    <source>
        <dbReference type="ARBA" id="ARBA00010646"/>
    </source>
</evidence>
<dbReference type="PANTHER" id="PTHR34135:SF2">
    <property type="entry name" value="LYSOZYME"/>
    <property type="match status" value="1"/>
</dbReference>
<evidence type="ECO:0008006" key="5">
    <source>
        <dbReference type="Google" id="ProtNLM"/>
    </source>
</evidence>
<dbReference type="CDD" id="cd00599">
    <property type="entry name" value="GH25_muramidase"/>
    <property type="match status" value="1"/>
</dbReference>
<dbReference type="GO" id="GO:0009253">
    <property type="term" value="P:peptidoglycan catabolic process"/>
    <property type="evidence" value="ECO:0007669"/>
    <property type="project" value="InterPro"/>
</dbReference>